<comment type="caution">
    <text evidence="1">The sequence shown here is derived from an EMBL/GenBank/DDBJ whole genome shotgun (WGS) entry which is preliminary data.</text>
</comment>
<reference evidence="1" key="1">
    <citation type="submission" date="2022-04" db="EMBL/GenBank/DDBJ databases">
        <title>A functionally conserved STORR gene fusion in Papaver species that diverged 16.8 million years ago.</title>
        <authorList>
            <person name="Catania T."/>
        </authorList>
    </citation>
    <scope>NUCLEOTIDE SEQUENCE</scope>
    <source>
        <strain evidence="1">S-188037</strain>
    </source>
</reference>
<dbReference type="EMBL" id="JAJJMB010017971">
    <property type="protein sequence ID" value="KAI3833264.1"/>
    <property type="molecule type" value="Genomic_DNA"/>
</dbReference>
<dbReference type="AlphaFoldDB" id="A0AAD4RUU3"/>
<evidence type="ECO:0000313" key="1">
    <source>
        <dbReference type="EMBL" id="KAI3833264.1"/>
    </source>
</evidence>
<protein>
    <submittedName>
        <fullName evidence="1">Uncharacterized protein</fullName>
    </submittedName>
</protein>
<sequence>MSRIGNVVFKHCDRSPFEFFLALLARTDGSCHQNGYLNLIISFATVGGRLRIYMESLVQVSASENRMSGNW</sequence>
<proteinExistence type="predicted"/>
<organism evidence="1 2">
    <name type="scientific">Papaver atlanticum</name>
    <dbReference type="NCBI Taxonomy" id="357466"/>
    <lineage>
        <taxon>Eukaryota</taxon>
        <taxon>Viridiplantae</taxon>
        <taxon>Streptophyta</taxon>
        <taxon>Embryophyta</taxon>
        <taxon>Tracheophyta</taxon>
        <taxon>Spermatophyta</taxon>
        <taxon>Magnoliopsida</taxon>
        <taxon>Ranunculales</taxon>
        <taxon>Papaveraceae</taxon>
        <taxon>Papaveroideae</taxon>
        <taxon>Papaver</taxon>
    </lineage>
</organism>
<dbReference type="Proteomes" id="UP001202328">
    <property type="component" value="Unassembled WGS sequence"/>
</dbReference>
<accession>A0AAD4RUU3</accession>
<evidence type="ECO:0000313" key="2">
    <source>
        <dbReference type="Proteomes" id="UP001202328"/>
    </source>
</evidence>
<keyword evidence="2" id="KW-1185">Reference proteome</keyword>
<gene>
    <name evidence="1" type="ORF">MKW98_006363</name>
</gene>
<name>A0AAD4RUU3_9MAGN</name>